<keyword evidence="4" id="KW-0677">Repeat</keyword>
<protein>
    <recommendedName>
        <fullName evidence="11">C2H2-type domain-containing protein</fullName>
    </recommendedName>
</protein>
<dbReference type="InterPro" id="IPR013087">
    <property type="entry name" value="Znf_C2H2_type"/>
</dbReference>
<evidence type="ECO:0000259" key="11">
    <source>
        <dbReference type="PROSITE" id="PS50157"/>
    </source>
</evidence>
<dbReference type="OrthoDB" id="9892686at2759"/>
<comment type="similarity">
    <text evidence="2">Belongs to the krueppel C2H2-type zinc-finger protein family.</text>
</comment>
<dbReference type="InterPro" id="IPR050169">
    <property type="entry name" value="Krueppel_C2H2_ZnF"/>
</dbReference>
<dbReference type="InterPro" id="IPR036051">
    <property type="entry name" value="KRAB_dom_sf"/>
</dbReference>
<keyword evidence="3" id="KW-0479">Metal-binding</keyword>
<keyword evidence="8" id="KW-0539">Nucleus</keyword>
<dbReference type="SMART" id="SM00355">
    <property type="entry name" value="ZnF_C2H2"/>
    <property type="match status" value="1"/>
</dbReference>
<dbReference type="PANTHER" id="PTHR23232:SF133">
    <property type="entry name" value="RIKEN CDNA 1700020N01 GENE"/>
    <property type="match status" value="1"/>
</dbReference>
<evidence type="ECO:0000256" key="5">
    <source>
        <dbReference type="ARBA" id="ARBA00022771"/>
    </source>
</evidence>
<dbReference type="GO" id="GO:0003677">
    <property type="term" value="F:DNA binding"/>
    <property type="evidence" value="ECO:0007669"/>
    <property type="project" value="UniProtKB-KW"/>
</dbReference>
<evidence type="ECO:0000313" key="13">
    <source>
        <dbReference type="Proteomes" id="UP000812440"/>
    </source>
</evidence>
<name>A0A8T2IIG4_9PIPI</name>
<reference evidence="12" key="1">
    <citation type="thesis" date="2020" institute="ProQuest LLC" country="789 East Eisenhower Parkway, Ann Arbor, MI, USA">
        <title>Comparative Genomics and Chromosome Evolution.</title>
        <authorList>
            <person name="Mudd A.B."/>
        </authorList>
    </citation>
    <scope>NUCLEOTIDE SEQUENCE</scope>
    <source>
        <strain evidence="12">Female2</strain>
        <tissue evidence="12">Blood</tissue>
    </source>
</reference>
<dbReference type="InterPro" id="IPR001909">
    <property type="entry name" value="KRAB"/>
</dbReference>
<dbReference type="EMBL" id="JAACNH010000849">
    <property type="protein sequence ID" value="KAG8430558.1"/>
    <property type="molecule type" value="Genomic_DNA"/>
</dbReference>
<dbReference type="SUPFAM" id="SSF57667">
    <property type="entry name" value="beta-beta-alpha zinc fingers"/>
    <property type="match status" value="1"/>
</dbReference>
<dbReference type="CDD" id="cd07765">
    <property type="entry name" value="KRAB_A-box"/>
    <property type="match status" value="1"/>
</dbReference>
<dbReference type="GO" id="GO:0008270">
    <property type="term" value="F:zinc ion binding"/>
    <property type="evidence" value="ECO:0007669"/>
    <property type="project" value="UniProtKB-KW"/>
</dbReference>
<dbReference type="PROSITE" id="PS00028">
    <property type="entry name" value="ZINC_FINGER_C2H2_1"/>
    <property type="match status" value="1"/>
</dbReference>
<evidence type="ECO:0000256" key="6">
    <source>
        <dbReference type="ARBA" id="ARBA00022833"/>
    </source>
</evidence>
<dbReference type="Gene3D" id="3.30.160.60">
    <property type="entry name" value="Classic Zinc Finger"/>
    <property type="match status" value="1"/>
</dbReference>
<evidence type="ECO:0000256" key="2">
    <source>
        <dbReference type="ARBA" id="ARBA00006991"/>
    </source>
</evidence>
<evidence type="ECO:0000256" key="7">
    <source>
        <dbReference type="ARBA" id="ARBA00023125"/>
    </source>
</evidence>
<dbReference type="GO" id="GO:0006355">
    <property type="term" value="P:regulation of DNA-templated transcription"/>
    <property type="evidence" value="ECO:0007669"/>
    <property type="project" value="InterPro"/>
</dbReference>
<comment type="subcellular location">
    <subcellularLocation>
        <location evidence="1">Nucleus</location>
    </subcellularLocation>
</comment>
<feature type="region of interest" description="Disordered" evidence="10">
    <location>
        <begin position="190"/>
        <end position="211"/>
    </location>
</feature>
<dbReference type="PROSITE" id="PS50157">
    <property type="entry name" value="ZINC_FINGER_C2H2_2"/>
    <property type="match status" value="1"/>
</dbReference>
<sequence length="398" mass="44254">MKKPGDGVPQSCTDCMLEGSCRLHPPTVSHPSRSVIQKENAKKILDLISNIIHLLTGEVAIRCEDVSIYFSMEEWEYLKGNKTLYREVMEENPQRIHPLDGEMEDIATSPADLEIIVTNGIVQSSELLINDQEKKNNSLSYGIKEEPQSSECSDRTINQQTRIINPSTDIAGSRLWSSWEGERSDCTINPTEQIQGTDPSTDTMGSNLNNSLSDNYISNGIKEEMESWEGECSDCTITPTEQIQGTDPSTDTMGSNLNNSLSDNYISNGIKEEMESWEGECSDCTINPTEQIQGTDPSTDTIGSVSHGKEPFYCNINPLQIQRSDVSGPSVNDRFSAIKAPCILFSCPECHKNPQKRNDFSCSECGKSFKRKYQLIVHQMIHTGGEPIFCSEVGNVLR</sequence>
<dbReference type="PANTHER" id="PTHR23232">
    <property type="entry name" value="KRAB DOMAIN C2H2 ZINC FINGER"/>
    <property type="match status" value="1"/>
</dbReference>
<evidence type="ECO:0000256" key="3">
    <source>
        <dbReference type="ARBA" id="ARBA00022723"/>
    </source>
</evidence>
<dbReference type="Pfam" id="PF00096">
    <property type="entry name" value="zf-C2H2"/>
    <property type="match status" value="1"/>
</dbReference>
<accession>A0A8T2IIG4</accession>
<evidence type="ECO:0000256" key="4">
    <source>
        <dbReference type="ARBA" id="ARBA00022737"/>
    </source>
</evidence>
<evidence type="ECO:0000256" key="1">
    <source>
        <dbReference type="ARBA" id="ARBA00004123"/>
    </source>
</evidence>
<dbReference type="Gene3D" id="6.10.140.140">
    <property type="match status" value="1"/>
</dbReference>
<dbReference type="Proteomes" id="UP000812440">
    <property type="component" value="Unassembled WGS sequence"/>
</dbReference>
<evidence type="ECO:0000256" key="9">
    <source>
        <dbReference type="PROSITE-ProRule" id="PRU00042"/>
    </source>
</evidence>
<dbReference type="AlphaFoldDB" id="A0A8T2IIG4"/>
<dbReference type="GO" id="GO:0005634">
    <property type="term" value="C:nucleus"/>
    <property type="evidence" value="ECO:0007669"/>
    <property type="project" value="UniProtKB-SubCell"/>
</dbReference>
<organism evidence="12 13">
    <name type="scientific">Hymenochirus boettgeri</name>
    <name type="common">Congo dwarf clawed frog</name>
    <dbReference type="NCBI Taxonomy" id="247094"/>
    <lineage>
        <taxon>Eukaryota</taxon>
        <taxon>Metazoa</taxon>
        <taxon>Chordata</taxon>
        <taxon>Craniata</taxon>
        <taxon>Vertebrata</taxon>
        <taxon>Euteleostomi</taxon>
        <taxon>Amphibia</taxon>
        <taxon>Batrachia</taxon>
        <taxon>Anura</taxon>
        <taxon>Pipoidea</taxon>
        <taxon>Pipidae</taxon>
        <taxon>Pipinae</taxon>
        <taxon>Hymenochirus</taxon>
    </lineage>
</organism>
<evidence type="ECO:0000256" key="10">
    <source>
        <dbReference type="SAM" id="MobiDB-lite"/>
    </source>
</evidence>
<evidence type="ECO:0000313" key="12">
    <source>
        <dbReference type="EMBL" id="KAG8430558.1"/>
    </source>
</evidence>
<evidence type="ECO:0000256" key="8">
    <source>
        <dbReference type="ARBA" id="ARBA00023242"/>
    </source>
</evidence>
<dbReference type="InterPro" id="IPR036236">
    <property type="entry name" value="Znf_C2H2_sf"/>
</dbReference>
<keyword evidence="7" id="KW-0238">DNA-binding</keyword>
<feature type="domain" description="C2H2-type" evidence="11">
    <location>
        <begin position="360"/>
        <end position="387"/>
    </location>
</feature>
<dbReference type="Pfam" id="PF01352">
    <property type="entry name" value="KRAB"/>
    <property type="match status" value="1"/>
</dbReference>
<keyword evidence="5 9" id="KW-0863">Zinc-finger</keyword>
<proteinExistence type="inferred from homology"/>
<keyword evidence="13" id="KW-1185">Reference proteome</keyword>
<dbReference type="SUPFAM" id="SSF109640">
    <property type="entry name" value="KRAB domain (Kruppel-associated box)"/>
    <property type="match status" value="1"/>
</dbReference>
<gene>
    <name evidence="12" type="ORF">GDO86_020394</name>
</gene>
<keyword evidence="6" id="KW-0862">Zinc</keyword>
<comment type="caution">
    <text evidence="12">The sequence shown here is derived from an EMBL/GenBank/DDBJ whole genome shotgun (WGS) entry which is preliminary data.</text>
</comment>
<dbReference type="FunFam" id="3.30.160.60:FF:000053">
    <property type="entry name" value="zinc finger protein 182 isoform X1"/>
    <property type="match status" value="1"/>
</dbReference>